<dbReference type="EMBL" id="LR899573">
    <property type="protein sequence ID" value="CAD7240718.1"/>
    <property type="molecule type" value="Genomic_DNA"/>
</dbReference>
<dbReference type="SUPFAM" id="SSF48264">
    <property type="entry name" value="Cytochrome P450"/>
    <property type="match status" value="1"/>
</dbReference>
<evidence type="ECO:0000256" key="4">
    <source>
        <dbReference type="ARBA" id="ARBA00023033"/>
    </source>
</evidence>
<keyword evidence="2 5" id="KW-0479">Metal-binding</keyword>
<dbReference type="GO" id="GO:0005506">
    <property type="term" value="F:iron ion binding"/>
    <property type="evidence" value="ECO:0007669"/>
    <property type="project" value="InterPro"/>
</dbReference>
<dbReference type="Gene3D" id="1.10.630.10">
    <property type="entry name" value="Cytochrome P450"/>
    <property type="match status" value="1"/>
</dbReference>
<gene>
    <name evidence="7" type="ORF">DSTB1V02_LOCUS731</name>
</gene>
<dbReference type="GO" id="GO:0016705">
    <property type="term" value="F:oxidoreductase activity, acting on paired donors, with incorporation or reduction of molecular oxygen"/>
    <property type="evidence" value="ECO:0007669"/>
    <property type="project" value="InterPro"/>
</dbReference>
<proteinExistence type="inferred from homology"/>
<evidence type="ECO:0000256" key="2">
    <source>
        <dbReference type="ARBA" id="ARBA00022723"/>
    </source>
</evidence>
<dbReference type="InterPro" id="IPR002401">
    <property type="entry name" value="Cyt_P450_E_grp-I"/>
</dbReference>
<comment type="cofactor">
    <cofactor evidence="5">
        <name>heme</name>
        <dbReference type="ChEBI" id="CHEBI:30413"/>
    </cofactor>
</comment>
<keyword evidence="5 6" id="KW-0349">Heme</keyword>
<dbReference type="InterPro" id="IPR017972">
    <property type="entry name" value="Cyt_P450_CS"/>
</dbReference>
<dbReference type="PRINTS" id="PR00463">
    <property type="entry name" value="EP450I"/>
</dbReference>
<keyword evidence="4 6" id="KW-0503">Monooxygenase</keyword>
<comment type="similarity">
    <text evidence="1 6">Belongs to the cytochrome P450 family.</text>
</comment>
<evidence type="ECO:0000256" key="6">
    <source>
        <dbReference type="RuleBase" id="RU000461"/>
    </source>
</evidence>
<dbReference type="InterPro" id="IPR050182">
    <property type="entry name" value="Cytochrome_P450_fam2"/>
</dbReference>
<accession>A0A7R8X4Q0</accession>
<dbReference type="EMBL" id="CAJPEV010000056">
    <property type="protein sequence ID" value="CAG0879740.1"/>
    <property type="molecule type" value="Genomic_DNA"/>
</dbReference>
<dbReference type="Pfam" id="PF00067">
    <property type="entry name" value="p450"/>
    <property type="match status" value="1"/>
</dbReference>
<dbReference type="Proteomes" id="UP000677054">
    <property type="component" value="Unassembled WGS sequence"/>
</dbReference>
<dbReference type="InterPro" id="IPR001128">
    <property type="entry name" value="Cyt_P450"/>
</dbReference>
<reference evidence="7" key="1">
    <citation type="submission" date="2020-11" db="EMBL/GenBank/DDBJ databases">
        <authorList>
            <person name="Tran Van P."/>
        </authorList>
    </citation>
    <scope>NUCLEOTIDE SEQUENCE</scope>
</reference>
<dbReference type="PRINTS" id="PR00385">
    <property type="entry name" value="P450"/>
</dbReference>
<evidence type="ECO:0000313" key="8">
    <source>
        <dbReference type="Proteomes" id="UP000677054"/>
    </source>
</evidence>
<dbReference type="PROSITE" id="PS00086">
    <property type="entry name" value="CYTOCHROME_P450"/>
    <property type="match status" value="1"/>
</dbReference>
<dbReference type="AlphaFoldDB" id="A0A7R8X4Q0"/>
<keyword evidence="3 5" id="KW-0408">Iron</keyword>
<organism evidence="7">
    <name type="scientific">Darwinula stevensoni</name>
    <dbReference type="NCBI Taxonomy" id="69355"/>
    <lineage>
        <taxon>Eukaryota</taxon>
        <taxon>Metazoa</taxon>
        <taxon>Ecdysozoa</taxon>
        <taxon>Arthropoda</taxon>
        <taxon>Crustacea</taxon>
        <taxon>Oligostraca</taxon>
        <taxon>Ostracoda</taxon>
        <taxon>Podocopa</taxon>
        <taxon>Podocopida</taxon>
        <taxon>Darwinulocopina</taxon>
        <taxon>Darwinuloidea</taxon>
        <taxon>Darwinulidae</taxon>
        <taxon>Darwinula</taxon>
    </lineage>
</organism>
<dbReference type="GO" id="GO:0004497">
    <property type="term" value="F:monooxygenase activity"/>
    <property type="evidence" value="ECO:0007669"/>
    <property type="project" value="UniProtKB-KW"/>
</dbReference>
<protein>
    <recommendedName>
        <fullName evidence="9">Cytochrome P450</fullName>
    </recommendedName>
</protein>
<sequence>MPYTEAFIMESLRHGSLIPMGAPHVANNDTEINGYFIPKGTIVLGNIWSCHNDRRFWSDPEEFSPERFLDEDGKVKTNVSNFLPFGLGRRQCLGESLAKIELFLFMAIFMQKFTFCVPEGHPIPPREANGSFIINSPKPYKVLLKERLHDSRVHA</sequence>
<evidence type="ECO:0000256" key="5">
    <source>
        <dbReference type="PIRSR" id="PIRSR602401-1"/>
    </source>
</evidence>
<evidence type="ECO:0008006" key="9">
    <source>
        <dbReference type="Google" id="ProtNLM"/>
    </source>
</evidence>
<dbReference type="InterPro" id="IPR036396">
    <property type="entry name" value="Cyt_P450_sf"/>
</dbReference>
<dbReference type="PANTHER" id="PTHR24300">
    <property type="entry name" value="CYTOCHROME P450 508A4-RELATED"/>
    <property type="match status" value="1"/>
</dbReference>
<evidence type="ECO:0000313" key="7">
    <source>
        <dbReference type="EMBL" id="CAD7240718.1"/>
    </source>
</evidence>
<name>A0A7R8X4Q0_9CRUS</name>
<keyword evidence="6" id="KW-0560">Oxidoreductase</keyword>
<dbReference type="OrthoDB" id="1055148at2759"/>
<keyword evidence="8" id="KW-1185">Reference proteome</keyword>
<evidence type="ECO:0000256" key="3">
    <source>
        <dbReference type="ARBA" id="ARBA00023004"/>
    </source>
</evidence>
<evidence type="ECO:0000256" key="1">
    <source>
        <dbReference type="ARBA" id="ARBA00010617"/>
    </source>
</evidence>
<dbReference type="GO" id="GO:0020037">
    <property type="term" value="F:heme binding"/>
    <property type="evidence" value="ECO:0007669"/>
    <property type="project" value="InterPro"/>
</dbReference>
<feature type="binding site" description="axial binding residue" evidence="5">
    <location>
        <position position="92"/>
    </location>
    <ligand>
        <name>heme</name>
        <dbReference type="ChEBI" id="CHEBI:30413"/>
    </ligand>
    <ligandPart>
        <name>Fe</name>
        <dbReference type="ChEBI" id="CHEBI:18248"/>
    </ligandPart>
</feature>